<keyword evidence="10" id="KW-0732">Signal</keyword>
<dbReference type="InterPro" id="IPR028325">
    <property type="entry name" value="VG_K_chnl"/>
</dbReference>
<dbReference type="GO" id="GO:0008076">
    <property type="term" value="C:voltage-gated potassium channel complex"/>
    <property type="evidence" value="ECO:0007669"/>
    <property type="project" value="InterPro"/>
</dbReference>
<evidence type="ECO:0000313" key="12">
    <source>
        <dbReference type="EMBL" id="KAL1528894.1"/>
    </source>
</evidence>
<protein>
    <recommendedName>
        <fullName evidence="11">Potassium channel domain-containing protein</fullName>
    </recommendedName>
</protein>
<evidence type="ECO:0000256" key="1">
    <source>
        <dbReference type="ARBA" id="ARBA00004141"/>
    </source>
</evidence>
<evidence type="ECO:0000256" key="6">
    <source>
        <dbReference type="ARBA" id="ARBA00023136"/>
    </source>
</evidence>
<feature type="transmembrane region" description="Helical" evidence="9">
    <location>
        <begin position="149"/>
        <end position="170"/>
    </location>
</feature>
<name>A0AB34K8U7_PRYPA</name>
<feature type="transmembrane region" description="Helical" evidence="9">
    <location>
        <begin position="94"/>
        <end position="113"/>
    </location>
</feature>
<evidence type="ECO:0000256" key="4">
    <source>
        <dbReference type="ARBA" id="ARBA00022989"/>
    </source>
</evidence>
<dbReference type="GO" id="GO:0001508">
    <property type="term" value="P:action potential"/>
    <property type="evidence" value="ECO:0007669"/>
    <property type="project" value="TreeGrafter"/>
</dbReference>
<keyword evidence="13" id="KW-1185">Reference proteome</keyword>
<evidence type="ECO:0000256" key="5">
    <source>
        <dbReference type="ARBA" id="ARBA00023065"/>
    </source>
</evidence>
<evidence type="ECO:0000256" key="8">
    <source>
        <dbReference type="SAM" id="MobiDB-lite"/>
    </source>
</evidence>
<dbReference type="Proteomes" id="UP001515480">
    <property type="component" value="Unassembled WGS sequence"/>
</dbReference>
<organism evidence="12 13">
    <name type="scientific">Prymnesium parvum</name>
    <name type="common">Toxic golden alga</name>
    <dbReference type="NCBI Taxonomy" id="97485"/>
    <lineage>
        <taxon>Eukaryota</taxon>
        <taxon>Haptista</taxon>
        <taxon>Haptophyta</taxon>
        <taxon>Prymnesiophyceae</taxon>
        <taxon>Prymnesiales</taxon>
        <taxon>Prymnesiaceae</taxon>
        <taxon>Prymnesium</taxon>
    </lineage>
</organism>
<feature type="chain" id="PRO_5044204589" description="Potassium channel domain-containing protein" evidence="10">
    <location>
        <begin position="22"/>
        <end position="408"/>
    </location>
</feature>
<keyword evidence="3 9" id="KW-0812">Transmembrane</keyword>
<evidence type="ECO:0000256" key="9">
    <source>
        <dbReference type="SAM" id="Phobius"/>
    </source>
</evidence>
<keyword evidence="7" id="KW-0407">Ion channel</keyword>
<dbReference type="InterPro" id="IPR027359">
    <property type="entry name" value="Volt_channel_dom_sf"/>
</dbReference>
<comment type="subcellular location">
    <subcellularLocation>
        <location evidence="1">Membrane</location>
        <topology evidence="1">Multi-pass membrane protein</topology>
    </subcellularLocation>
</comment>
<evidence type="ECO:0000313" key="13">
    <source>
        <dbReference type="Proteomes" id="UP001515480"/>
    </source>
</evidence>
<reference evidence="12 13" key="1">
    <citation type="journal article" date="2024" name="Science">
        <title>Giant polyketide synthase enzymes in the biosynthesis of giant marine polyether toxins.</title>
        <authorList>
            <person name="Fallon T.R."/>
            <person name="Shende V.V."/>
            <person name="Wierzbicki I.H."/>
            <person name="Pendleton A.L."/>
            <person name="Watervoot N.F."/>
            <person name="Auber R.P."/>
            <person name="Gonzalez D.J."/>
            <person name="Wisecaver J.H."/>
            <person name="Moore B.S."/>
        </authorList>
    </citation>
    <scope>NUCLEOTIDE SEQUENCE [LARGE SCALE GENOMIC DNA]</scope>
    <source>
        <strain evidence="12 13">12B1</strain>
    </source>
</reference>
<feature type="transmembrane region" description="Helical" evidence="9">
    <location>
        <begin position="250"/>
        <end position="271"/>
    </location>
</feature>
<evidence type="ECO:0000259" key="11">
    <source>
        <dbReference type="Pfam" id="PF07885"/>
    </source>
</evidence>
<dbReference type="Gene3D" id="1.20.120.350">
    <property type="entry name" value="Voltage-gated potassium channels. Chain C"/>
    <property type="match status" value="1"/>
</dbReference>
<feature type="domain" description="Potassium channel" evidence="11">
    <location>
        <begin position="227"/>
        <end position="301"/>
    </location>
</feature>
<evidence type="ECO:0000256" key="7">
    <source>
        <dbReference type="ARBA" id="ARBA00023303"/>
    </source>
</evidence>
<feature type="transmembrane region" description="Helical" evidence="9">
    <location>
        <begin position="277"/>
        <end position="303"/>
    </location>
</feature>
<dbReference type="InterPro" id="IPR013099">
    <property type="entry name" value="K_chnl_dom"/>
</dbReference>
<dbReference type="PANTHER" id="PTHR11537">
    <property type="entry name" value="VOLTAGE-GATED POTASSIUM CHANNEL"/>
    <property type="match status" value="1"/>
</dbReference>
<keyword evidence="4 9" id="KW-1133">Transmembrane helix</keyword>
<feature type="signal peptide" evidence="10">
    <location>
        <begin position="1"/>
        <end position="21"/>
    </location>
</feature>
<dbReference type="EMBL" id="JBGBPQ010000002">
    <property type="protein sequence ID" value="KAL1528894.1"/>
    <property type="molecule type" value="Genomic_DNA"/>
</dbReference>
<dbReference type="Pfam" id="PF07885">
    <property type="entry name" value="Ion_trans_2"/>
    <property type="match status" value="1"/>
</dbReference>
<comment type="caution">
    <text evidence="12">The sequence shown here is derived from an EMBL/GenBank/DDBJ whole genome shotgun (WGS) entry which is preliminary data.</text>
</comment>
<evidence type="ECO:0000256" key="10">
    <source>
        <dbReference type="SAM" id="SignalP"/>
    </source>
</evidence>
<dbReference type="GO" id="GO:0005249">
    <property type="term" value="F:voltage-gated potassium channel activity"/>
    <property type="evidence" value="ECO:0007669"/>
    <property type="project" value="InterPro"/>
</dbReference>
<feature type="transmembrane region" description="Helical" evidence="9">
    <location>
        <begin position="217"/>
        <end position="238"/>
    </location>
</feature>
<accession>A0AB34K8U7</accession>
<feature type="region of interest" description="Disordered" evidence="8">
    <location>
        <begin position="314"/>
        <end position="358"/>
    </location>
</feature>
<keyword evidence="5" id="KW-0406">Ion transport</keyword>
<dbReference type="SUPFAM" id="SSF81324">
    <property type="entry name" value="Voltage-gated potassium channels"/>
    <property type="match status" value="1"/>
</dbReference>
<gene>
    <name evidence="12" type="ORF">AB1Y20_010216</name>
</gene>
<dbReference type="PRINTS" id="PR00169">
    <property type="entry name" value="KCHANNEL"/>
</dbReference>
<keyword evidence="6 9" id="KW-0472">Membrane</keyword>
<feature type="compositionally biased region" description="Polar residues" evidence="8">
    <location>
        <begin position="325"/>
        <end position="334"/>
    </location>
</feature>
<evidence type="ECO:0000256" key="3">
    <source>
        <dbReference type="ARBA" id="ARBA00022692"/>
    </source>
</evidence>
<proteinExistence type="predicted"/>
<dbReference type="PANTHER" id="PTHR11537:SF254">
    <property type="entry name" value="POTASSIUM VOLTAGE-GATED CHANNEL PROTEIN SHAB"/>
    <property type="match status" value="1"/>
</dbReference>
<evidence type="ECO:0000256" key="2">
    <source>
        <dbReference type="ARBA" id="ARBA00022448"/>
    </source>
</evidence>
<dbReference type="Gene3D" id="1.10.287.70">
    <property type="match status" value="1"/>
</dbReference>
<keyword evidence="2" id="KW-0813">Transport</keyword>
<sequence>MGWRRALAALLSLSLLSLSSAFLSLPTLVSAGSFLHQIPTHRVSHVLPLAVKGEDRRRPSPRLCVNSSPHALFALPNASTVARLLESPKVEVSLTVQVLISIVIFAFQTLPSVNGDTREALEMGEDLITFSFALEYVARWFAVSFKPSFLLTPIMLIDLISFAPTLFAPVPDNSFAFLRVLRTLRLQRFVADDASFRKFVLSLGLTPTVARPSQLQALRVAISVGTLLLVCAGMIYQIESGGNNQINDFFTALYFALTTITTVGFGDIVPVTTGGRLVVLSTILVGLAIVPAQLASLGEAFLYDNLPRDALQRSSANRAGESPVVASSGSSPDSLMNRRSAAPEMVDGKDSAIASSPPSSLYSSDASMAWALTCKQTFCQSCAQTMHPLQAAYCFKCGANLQSAPDVQ</sequence>
<dbReference type="AlphaFoldDB" id="A0AB34K8U7"/>